<sequence>MKSLLKFVPAALGLVLMACASQKTEDGILSTLFASPDDGNRSIIVVELAANNVDYTGDCYDTFTIGGSMNTTVSPTNYYNIVMFGHSLDTERRKSALSTSSCSSLGFLGSGIPTNGSTVNFKIYTCDPNLGQGGGACGTKILTAVGF</sequence>
<feature type="signal peptide" evidence="1">
    <location>
        <begin position="1"/>
        <end position="20"/>
    </location>
</feature>
<evidence type="ECO:0000256" key="1">
    <source>
        <dbReference type="SAM" id="SignalP"/>
    </source>
</evidence>
<dbReference type="RefSeq" id="WP_135589086.1">
    <property type="nucleotide sequence ID" value="NZ_RQEP01000018.1"/>
</dbReference>
<evidence type="ECO:0000313" key="2">
    <source>
        <dbReference type="EMBL" id="TGK01064.1"/>
    </source>
</evidence>
<evidence type="ECO:0008006" key="4">
    <source>
        <dbReference type="Google" id="ProtNLM"/>
    </source>
</evidence>
<dbReference type="PROSITE" id="PS51257">
    <property type="entry name" value="PROKAR_LIPOPROTEIN"/>
    <property type="match status" value="1"/>
</dbReference>
<accession>A0A4R9FR53</accession>
<gene>
    <name evidence="2" type="ORF">EHO59_14215</name>
</gene>
<dbReference type="EMBL" id="RQEP01000018">
    <property type="protein sequence ID" value="TGK01064.1"/>
    <property type="molecule type" value="Genomic_DNA"/>
</dbReference>
<dbReference type="OrthoDB" id="338193at2"/>
<keyword evidence="1" id="KW-0732">Signal</keyword>
<dbReference type="AlphaFoldDB" id="A0A4R9FR53"/>
<dbReference type="NCBIfam" id="NF047459">
    <property type="entry name" value="LA_3150_fam_lipo"/>
    <property type="match status" value="1"/>
</dbReference>
<proteinExistence type="predicted"/>
<keyword evidence="3" id="KW-1185">Reference proteome</keyword>
<feature type="chain" id="PRO_5020893681" description="Lipoprotein" evidence="1">
    <location>
        <begin position="21"/>
        <end position="147"/>
    </location>
</feature>
<dbReference type="Proteomes" id="UP000297453">
    <property type="component" value="Unassembled WGS sequence"/>
</dbReference>
<comment type="caution">
    <text evidence="2">The sequence shown here is derived from an EMBL/GenBank/DDBJ whole genome shotgun (WGS) entry which is preliminary data.</text>
</comment>
<protein>
    <recommendedName>
        <fullName evidence="4">Lipoprotein</fullName>
    </recommendedName>
</protein>
<name>A0A4R9FR53_9LEPT</name>
<reference evidence="2" key="1">
    <citation type="journal article" date="2019" name="PLoS Negl. Trop. Dis.">
        <title>Revisiting the worldwide diversity of Leptospira species in the environment.</title>
        <authorList>
            <person name="Vincent A.T."/>
            <person name="Schiettekatte O."/>
            <person name="Bourhy P."/>
            <person name="Veyrier F.J."/>
            <person name="Picardeau M."/>
        </authorList>
    </citation>
    <scope>NUCLEOTIDE SEQUENCE [LARGE SCALE GENOMIC DNA]</scope>
    <source>
        <strain evidence="2">SSS9</strain>
    </source>
</reference>
<evidence type="ECO:0000313" key="3">
    <source>
        <dbReference type="Proteomes" id="UP000297453"/>
    </source>
</evidence>
<organism evidence="2 3">
    <name type="scientific">Leptospira semungkisensis</name>
    <dbReference type="NCBI Taxonomy" id="2484985"/>
    <lineage>
        <taxon>Bacteria</taxon>
        <taxon>Pseudomonadati</taxon>
        <taxon>Spirochaetota</taxon>
        <taxon>Spirochaetia</taxon>
        <taxon>Leptospirales</taxon>
        <taxon>Leptospiraceae</taxon>
        <taxon>Leptospira</taxon>
    </lineage>
</organism>